<evidence type="ECO:0000256" key="9">
    <source>
        <dbReference type="SAM" id="SignalP"/>
    </source>
</evidence>
<dbReference type="PANTHER" id="PTHR10306:SF9">
    <property type="entry name" value="SYNAPTOPHYSIN-LIKE PROTEIN 1"/>
    <property type="match status" value="1"/>
</dbReference>
<evidence type="ECO:0000256" key="3">
    <source>
        <dbReference type="ARBA" id="ARBA00022692"/>
    </source>
</evidence>
<dbReference type="GeneTree" id="ENSGT01030000234637"/>
<feature type="domain" description="MARVEL" evidence="10">
    <location>
        <begin position="1"/>
        <end position="168"/>
    </location>
</feature>
<keyword evidence="5 7" id="KW-0472">Membrane</keyword>
<comment type="similarity">
    <text evidence="2">Belongs to the synaptophysin/synaptobrevin family.</text>
</comment>
<dbReference type="InterPro" id="IPR001285">
    <property type="entry name" value="Synaptophysin/porin"/>
</dbReference>
<evidence type="ECO:0000256" key="1">
    <source>
        <dbReference type="ARBA" id="ARBA00004141"/>
    </source>
</evidence>
<feature type="transmembrane region" description="Helical" evidence="8">
    <location>
        <begin position="112"/>
        <end position="132"/>
    </location>
</feature>
<evidence type="ECO:0000256" key="5">
    <source>
        <dbReference type="ARBA" id="ARBA00023136"/>
    </source>
</evidence>
<feature type="chain" id="PRO_5017367138" evidence="9">
    <location>
        <begin position="17"/>
        <end position="245"/>
    </location>
</feature>
<evidence type="ECO:0000256" key="6">
    <source>
        <dbReference type="ARBA" id="ARBA00023180"/>
    </source>
</evidence>
<gene>
    <name evidence="11" type="primary">SYPL2</name>
</gene>
<name>A0A3B4FA21_9CICH</name>
<organism evidence="11">
    <name type="scientific">Pundamilia nyererei</name>
    <dbReference type="NCBI Taxonomy" id="303518"/>
    <lineage>
        <taxon>Eukaryota</taxon>
        <taxon>Metazoa</taxon>
        <taxon>Chordata</taxon>
        <taxon>Craniata</taxon>
        <taxon>Vertebrata</taxon>
        <taxon>Euteleostomi</taxon>
        <taxon>Actinopterygii</taxon>
        <taxon>Neopterygii</taxon>
        <taxon>Teleostei</taxon>
        <taxon>Neoteleostei</taxon>
        <taxon>Acanthomorphata</taxon>
        <taxon>Ovalentaria</taxon>
        <taxon>Cichlomorphae</taxon>
        <taxon>Cichliformes</taxon>
        <taxon>Cichlidae</taxon>
        <taxon>African cichlids</taxon>
        <taxon>Pseudocrenilabrinae</taxon>
        <taxon>Haplochromini</taxon>
        <taxon>Pundamilia</taxon>
    </lineage>
</organism>
<dbReference type="PANTHER" id="PTHR10306">
    <property type="entry name" value="SYNAPTOPHYSIN"/>
    <property type="match status" value="1"/>
</dbReference>
<dbReference type="GO" id="GO:0030672">
    <property type="term" value="C:synaptic vesicle membrane"/>
    <property type="evidence" value="ECO:0007669"/>
    <property type="project" value="TreeGrafter"/>
</dbReference>
<dbReference type="Pfam" id="PF01284">
    <property type="entry name" value="MARVEL"/>
    <property type="match status" value="1"/>
</dbReference>
<keyword evidence="9" id="KW-0732">Signal</keyword>
<evidence type="ECO:0000256" key="8">
    <source>
        <dbReference type="SAM" id="Phobius"/>
    </source>
</evidence>
<evidence type="ECO:0000256" key="4">
    <source>
        <dbReference type="ARBA" id="ARBA00022989"/>
    </source>
</evidence>
<keyword evidence="3 7" id="KW-0812">Transmembrane</keyword>
<sequence>MCRLIFISVFSIFAFATTGGYSGSSSINVKCNGTENKEITANFNYPFRLMDHPYSVPNCNETSTNYFLTGDHSSSAQFYVCIGVFAFLYSTATLIIYLCYNHLYREPSRGPILDLGLTAVFAFLWLVSSSAWGKGLSDVKRATDPTFLLTLIDVCKGGKRMESVVEYRKKLCGHEMSCLIKRKNHICCQISFLCLLFQWQHILHNMFVRRVHWSSGLTHIKGYGCNGCAPLKNFTTCVDLIPDLC</sequence>
<evidence type="ECO:0000313" key="11">
    <source>
        <dbReference type="Ensembl" id="ENSPNYP00000007370.1"/>
    </source>
</evidence>
<keyword evidence="6" id="KW-0325">Glycoprotein</keyword>
<dbReference type="PRINTS" id="PR00220">
    <property type="entry name" value="SYNAPTOPHYSN"/>
</dbReference>
<dbReference type="AlphaFoldDB" id="A0A3B4FA21"/>
<reference evidence="11" key="1">
    <citation type="submission" date="2023-09" db="UniProtKB">
        <authorList>
            <consortium name="Ensembl"/>
        </authorList>
    </citation>
    <scope>IDENTIFICATION</scope>
</reference>
<dbReference type="Ensembl" id="ENSPNYT00000007551.1">
    <property type="protein sequence ID" value="ENSPNYP00000007370.1"/>
    <property type="gene ID" value="ENSPNYG00000005577.1"/>
</dbReference>
<evidence type="ECO:0000256" key="2">
    <source>
        <dbReference type="ARBA" id="ARBA00006476"/>
    </source>
</evidence>
<protein>
    <submittedName>
        <fullName evidence="11">Synaptophysin-like</fullName>
    </submittedName>
</protein>
<dbReference type="InterPro" id="IPR008253">
    <property type="entry name" value="Marvel"/>
</dbReference>
<evidence type="ECO:0000256" key="7">
    <source>
        <dbReference type="PROSITE-ProRule" id="PRU00581"/>
    </source>
</evidence>
<evidence type="ECO:0000259" key="10">
    <source>
        <dbReference type="PROSITE" id="PS51225"/>
    </source>
</evidence>
<proteinExistence type="inferred from homology"/>
<dbReference type="PROSITE" id="PS51225">
    <property type="entry name" value="MARVEL"/>
    <property type="match status" value="1"/>
</dbReference>
<feature type="transmembrane region" description="Helical" evidence="8">
    <location>
        <begin position="76"/>
        <end position="100"/>
    </location>
</feature>
<keyword evidence="4 8" id="KW-1133">Transmembrane helix</keyword>
<comment type="subcellular location">
    <subcellularLocation>
        <location evidence="1">Membrane</location>
        <topology evidence="1">Multi-pass membrane protein</topology>
    </subcellularLocation>
</comment>
<accession>A0A3B4FA21</accession>
<feature type="signal peptide" evidence="9">
    <location>
        <begin position="1"/>
        <end position="16"/>
    </location>
</feature>